<dbReference type="Gene3D" id="3.40.50.1820">
    <property type="entry name" value="alpha/beta hydrolase"/>
    <property type="match status" value="1"/>
</dbReference>
<evidence type="ECO:0000259" key="3">
    <source>
        <dbReference type="Pfam" id="PF20434"/>
    </source>
</evidence>
<gene>
    <name evidence="4" type="ORF">H9828_05540</name>
</gene>
<dbReference type="Proteomes" id="UP000886844">
    <property type="component" value="Unassembled WGS sequence"/>
</dbReference>
<keyword evidence="1 4" id="KW-0378">Hydrolase</keyword>
<organism evidence="4 5">
    <name type="scientific">Candidatus Alistipes intestinigallinarum</name>
    <dbReference type="NCBI Taxonomy" id="2838440"/>
    <lineage>
        <taxon>Bacteria</taxon>
        <taxon>Pseudomonadati</taxon>
        <taxon>Bacteroidota</taxon>
        <taxon>Bacteroidia</taxon>
        <taxon>Bacteroidales</taxon>
        <taxon>Rikenellaceae</taxon>
        <taxon>Alistipes</taxon>
    </lineage>
</organism>
<reference evidence="4" key="2">
    <citation type="submission" date="2021-04" db="EMBL/GenBank/DDBJ databases">
        <authorList>
            <person name="Gilroy R."/>
        </authorList>
    </citation>
    <scope>NUCLEOTIDE SEQUENCE</scope>
    <source>
        <strain evidence="4">5134</strain>
    </source>
</reference>
<dbReference type="PANTHER" id="PTHR48081">
    <property type="entry name" value="AB HYDROLASE SUPERFAMILY PROTEIN C4A8.06C"/>
    <property type="match status" value="1"/>
</dbReference>
<feature type="signal peptide" evidence="2">
    <location>
        <begin position="1"/>
        <end position="18"/>
    </location>
</feature>
<dbReference type="Pfam" id="PF20434">
    <property type="entry name" value="BD-FAE"/>
    <property type="match status" value="1"/>
</dbReference>
<keyword evidence="2" id="KW-0732">Signal</keyword>
<feature type="chain" id="PRO_5038832665" evidence="2">
    <location>
        <begin position="19"/>
        <end position="330"/>
    </location>
</feature>
<evidence type="ECO:0000256" key="1">
    <source>
        <dbReference type="ARBA" id="ARBA00022801"/>
    </source>
</evidence>
<dbReference type="EMBL" id="DXDA01000047">
    <property type="protein sequence ID" value="HIY68859.1"/>
    <property type="molecule type" value="Genomic_DNA"/>
</dbReference>
<evidence type="ECO:0000256" key="2">
    <source>
        <dbReference type="SAM" id="SignalP"/>
    </source>
</evidence>
<dbReference type="InterPro" id="IPR029058">
    <property type="entry name" value="AB_hydrolase_fold"/>
</dbReference>
<dbReference type="AlphaFoldDB" id="A0A9D1YZN0"/>
<accession>A0A9D1YZN0</accession>
<dbReference type="SUPFAM" id="SSF53474">
    <property type="entry name" value="alpha/beta-Hydrolases"/>
    <property type="match status" value="1"/>
</dbReference>
<dbReference type="GO" id="GO:0016787">
    <property type="term" value="F:hydrolase activity"/>
    <property type="evidence" value="ECO:0007669"/>
    <property type="project" value="UniProtKB-KW"/>
</dbReference>
<proteinExistence type="predicted"/>
<comment type="caution">
    <text evidence="4">The sequence shown here is derived from an EMBL/GenBank/DDBJ whole genome shotgun (WGS) entry which is preliminary data.</text>
</comment>
<feature type="domain" description="BD-FAE-like" evidence="3">
    <location>
        <begin position="107"/>
        <end position="288"/>
    </location>
</feature>
<dbReference type="InterPro" id="IPR049492">
    <property type="entry name" value="BD-FAE-like_dom"/>
</dbReference>
<protein>
    <submittedName>
        <fullName evidence="4">Alpha/beta hydrolase</fullName>
    </submittedName>
</protein>
<dbReference type="InterPro" id="IPR050300">
    <property type="entry name" value="GDXG_lipolytic_enzyme"/>
</dbReference>
<name>A0A9D1YZN0_9BACT</name>
<sequence>MKKILFAALLAASLSVSAQQTAQQTTQITNRYSMKLSKNPDGSYSLINEARYAKLVDLSKIEGLLEPYTYERERLQTNDYKGVEVREIVYRTHDGYELQMAVDMAVSEQPTPVVIYCHGGGWARGNNSAMRTLSQYMAKQKGVTGVRIAYTLAPQPGATVEVSIDDVLGAVEYLRKHAAELNIDPSRIGFVGNSAGAHLAAVGAMRTPEAKAFVGYSGIYDLETAAICQRSKDPQRIGYFCDRDPKVLHAASPVNLVPKKNAPAALLFCGTADITVECSQSKAFAEALSKRGAKVDLEVLENYDHNLSAKASDKMEEVFFRTVDFLAEHL</sequence>
<reference evidence="4" key="1">
    <citation type="journal article" date="2021" name="PeerJ">
        <title>Extensive microbial diversity within the chicken gut microbiome revealed by metagenomics and culture.</title>
        <authorList>
            <person name="Gilroy R."/>
            <person name="Ravi A."/>
            <person name="Getino M."/>
            <person name="Pursley I."/>
            <person name="Horton D.L."/>
            <person name="Alikhan N.F."/>
            <person name="Baker D."/>
            <person name="Gharbi K."/>
            <person name="Hall N."/>
            <person name="Watson M."/>
            <person name="Adriaenssens E.M."/>
            <person name="Foster-Nyarko E."/>
            <person name="Jarju S."/>
            <person name="Secka A."/>
            <person name="Antonio M."/>
            <person name="Oren A."/>
            <person name="Chaudhuri R.R."/>
            <person name="La Ragione R."/>
            <person name="Hildebrand F."/>
            <person name="Pallen M.J."/>
        </authorList>
    </citation>
    <scope>NUCLEOTIDE SEQUENCE</scope>
    <source>
        <strain evidence="4">5134</strain>
    </source>
</reference>
<evidence type="ECO:0000313" key="4">
    <source>
        <dbReference type="EMBL" id="HIY68859.1"/>
    </source>
</evidence>
<evidence type="ECO:0000313" key="5">
    <source>
        <dbReference type="Proteomes" id="UP000886844"/>
    </source>
</evidence>